<evidence type="ECO:0000256" key="2">
    <source>
        <dbReference type="ARBA" id="ARBA00022729"/>
    </source>
</evidence>
<feature type="compositionally biased region" description="Low complexity" evidence="4">
    <location>
        <begin position="292"/>
        <end position="301"/>
    </location>
</feature>
<evidence type="ECO:0000256" key="5">
    <source>
        <dbReference type="SAM" id="SignalP"/>
    </source>
</evidence>
<dbReference type="Pfam" id="PF07501">
    <property type="entry name" value="G5"/>
    <property type="match status" value="1"/>
</dbReference>
<dbReference type="GO" id="GO:0016787">
    <property type="term" value="F:hydrolase activity"/>
    <property type="evidence" value="ECO:0007669"/>
    <property type="project" value="UniProtKB-KW"/>
</dbReference>
<dbReference type="InterPro" id="IPR011098">
    <property type="entry name" value="G5_dom"/>
</dbReference>
<dbReference type="Gene3D" id="1.10.530.10">
    <property type="match status" value="1"/>
</dbReference>
<feature type="domain" description="G5" evidence="6">
    <location>
        <begin position="196"/>
        <end position="276"/>
    </location>
</feature>
<dbReference type="Gene3D" id="2.20.230.10">
    <property type="entry name" value="Resuscitation-promoting factor rpfb"/>
    <property type="match status" value="1"/>
</dbReference>
<dbReference type="InterPro" id="IPR010618">
    <property type="entry name" value="RPF"/>
</dbReference>
<dbReference type="EMBL" id="CADCUO010000141">
    <property type="protein sequence ID" value="CAA9401249.1"/>
    <property type="molecule type" value="Genomic_DNA"/>
</dbReference>
<feature type="signal peptide" evidence="5">
    <location>
        <begin position="1"/>
        <end position="18"/>
    </location>
</feature>
<organism evidence="7">
    <name type="scientific">uncultured Propionibacteriaceae bacterium</name>
    <dbReference type="NCBI Taxonomy" id="257457"/>
    <lineage>
        <taxon>Bacteria</taxon>
        <taxon>Bacillati</taxon>
        <taxon>Actinomycetota</taxon>
        <taxon>Actinomycetes</taxon>
        <taxon>Propionibacteriales</taxon>
        <taxon>Propionibacteriaceae</taxon>
        <taxon>environmental samples</taxon>
    </lineage>
</organism>
<dbReference type="AlphaFoldDB" id="A0A6J4NYN9"/>
<dbReference type="CDD" id="cd13925">
    <property type="entry name" value="RPF"/>
    <property type="match status" value="1"/>
</dbReference>
<feature type="region of interest" description="Disordered" evidence="4">
    <location>
        <begin position="254"/>
        <end position="319"/>
    </location>
</feature>
<dbReference type="PANTHER" id="PTHR39160:SF4">
    <property type="entry name" value="RESUSCITATION-PROMOTING FACTOR RPFB"/>
    <property type="match status" value="1"/>
</dbReference>
<dbReference type="SMART" id="SM01208">
    <property type="entry name" value="G5"/>
    <property type="match status" value="1"/>
</dbReference>
<keyword evidence="2 5" id="KW-0732">Signal</keyword>
<comment type="similarity">
    <text evidence="1">Belongs to the transglycosylase family. Rpf subfamily.</text>
</comment>
<proteinExistence type="inferred from homology"/>
<feature type="compositionally biased region" description="Low complexity" evidence="4">
    <location>
        <begin position="254"/>
        <end position="264"/>
    </location>
</feature>
<feature type="compositionally biased region" description="Basic and acidic residues" evidence="4">
    <location>
        <begin position="274"/>
        <end position="289"/>
    </location>
</feature>
<dbReference type="InterPro" id="IPR023346">
    <property type="entry name" value="Lysozyme-like_dom_sf"/>
</dbReference>
<sequence>MRKLIPAVVAGATALAVAGGTYGYTTTNKDVTLSVEGANTQVETFADTVGEVLKDRGITVGNHDVVAPAVDAKITDGTRIAVQYGRQVKVKVDGKEKTFWTTATNVGEALNVAGINSAGAALSTSRSSAIGRQGLALDVATQKTVTINAAGKKRQIKTTAQTVSGALAAAKLTVDSNDKLSVRKDAKLTDGATVTFSKVDVKKITKKMAVDYPTVRKNSGSLTEGTTRVGAAGRNGVRTVTYTQTLYNGEVKTTTKTGSKVTTSPRARVILVGTKERPEPARSASEPRRPSRSTSDSARSARTPEPRRAPKAPSVSSGSVWDRLAQCEAGGNWSINTGNGFYGGLQFTLSTWRAHGGSGMPHHASRETQIAVAKKVQANQGWGAWPACTSKLGIR</sequence>
<evidence type="ECO:0000259" key="6">
    <source>
        <dbReference type="PROSITE" id="PS51109"/>
    </source>
</evidence>
<dbReference type="PROSITE" id="PS51109">
    <property type="entry name" value="G5"/>
    <property type="match status" value="1"/>
</dbReference>
<feature type="chain" id="PRO_5038349232" evidence="5">
    <location>
        <begin position="19"/>
        <end position="395"/>
    </location>
</feature>
<dbReference type="InterPro" id="IPR007137">
    <property type="entry name" value="DUF348"/>
</dbReference>
<gene>
    <name evidence="7" type="ORF">AVDCRST_MAG75-2158</name>
</gene>
<protein>
    <submittedName>
        <fullName evidence="7">Cell wall-binding protein</fullName>
    </submittedName>
</protein>
<dbReference type="SUPFAM" id="SSF53955">
    <property type="entry name" value="Lysozyme-like"/>
    <property type="match status" value="1"/>
</dbReference>
<name>A0A6J4NYN9_9ACTN</name>
<accession>A0A6J4NYN9</accession>
<dbReference type="PANTHER" id="PTHR39160">
    <property type="entry name" value="CELL WALL-BINDING PROTEIN YOCH"/>
    <property type="match status" value="1"/>
</dbReference>
<evidence type="ECO:0000256" key="4">
    <source>
        <dbReference type="SAM" id="MobiDB-lite"/>
    </source>
</evidence>
<keyword evidence="3" id="KW-0378">Hydrolase</keyword>
<evidence type="ECO:0000256" key="1">
    <source>
        <dbReference type="ARBA" id="ARBA00010830"/>
    </source>
</evidence>
<dbReference type="Pfam" id="PF03990">
    <property type="entry name" value="DUF348"/>
    <property type="match status" value="3"/>
</dbReference>
<reference evidence="7" key="1">
    <citation type="submission" date="2020-02" db="EMBL/GenBank/DDBJ databases">
        <authorList>
            <person name="Meier V. D."/>
        </authorList>
    </citation>
    <scope>NUCLEOTIDE SEQUENCE</scope>
    <source>
        <strain evidence="7">AVDCRST_MAG75</strain>
    </source>
</reference>
<evidence type="ECO:0000313" key="7">
    <source>
        <dbReference type="EMBL" id="CAA9401249.1"/>
    </source>
</evidence>
<evidence type="ECO:0000256" key="3">
    <source>
        <dbReference type="ARBA" id="ARBA00022801"/>
    </source>
</evidence>
<dbReference type="Pfam" id="PF06737">
    <property type="entry name" value="Transglycosylas"/>
    <property type="match status" value="1"/>
</dbReference>
<dbReference type="InterPro" id="IPR051933">
    <property type="entry name" value="Resuscitation_pf_RpfB"/>
</dbReference>